<dbReference type="STRING" id="8005.ENSEEEP00000024498"/>
<feature type="domain" description="Dynamin GTPase" evidence="5">
    <location>
        <begin position="1"/>
        <end position="144"/>
    </location>
</feature>
<keyword evidence="3" id="KW-0547">Nucleotide-binding</keyword>
<reference evidence="7" key="2">
    <citation type="journal article" date="2017" name="Sci. Adv.">
        <title>A tail of two voltages: Proteomic comparison of the three electric organs of the electric eel.</title>
        <authorList>
            <person name="Traeger L.L."/>
            <person name="Sabat G."/>
            <person name="Barrett-Wilt G.A."/>
            <person name="Wells G.B."/>
            <person name="Sussman M.R."/>
        </authorList>
    </citation>
    <scope>NUCLEOTIDE SEQUENCE [LARGE SCALE GENOMIC DNA]</scope>
</reference>
<evidence type="ECO:0000256" key="2">
    <source>
        <dbReference type="ARBA" id="ARBA00022490"/>
    </source>
</evidence>
<dbReference type="GO" id="GO:0003924">
    <property type="term" value="F:GTPase activity"/>
    <property type="evidence" value="ECO:0007669"/>
    <property type="project" value="InterPro"/>
</dbReference>
<reference evidence="6" key="4">
    <citation type="submission" date="2025-08" db="UniProtKB">
        <authorList>
            <consortium name="Ensembl"/>
        </authorList>
    </citation>
    <scope>IDENTIFICATION</scope>
</reference>
<dbReference type="Ensembl" id="ENSEEET00000024777.2">
    <property type="protein sequence ID" value="ENSEEEP00000024498.2"/>
    <property type="gene ID" value="ENSEEEG00000011876.2"/>
</dbReference>
<dbReference type="InterPro" id="IPR001401">
    <property type="entry name" value="Dynamin_GTPase"/>
</dbReference>
<dbReference type="GO" id="GO:0016185">
    <property type="term" value="P:synaptic vesicle budding from presynaptic endocytic zone membrane"/>
    <property type="evidence" value="ECO:0007669"/>
    <property type="project" value="TreeGrafter"/>
</dbReference>
<evidence type="ECO:0000256" key="4">
    <source>
        <dbReference type="ARBA" id="ARBA00023134"/>
    </source>
</evidence>
<proteinExistence type="predicted"/>
<dbReference type="Gene3D" id="3.40.50.300">
    <property type="entry name" value="P-loop containing nucleotide triphosphate hydrolases"/>
    <property type="match status" value="1"/>
</dbReference>
<keyword evidence="4" id="KW-0342">GTP-binding</keyword>
<dbReference type="Pfam" id="PF00350">
    <property type="entry name" value="Dynamin_N"/>
    <property type="match status" value="1"/>
</dbReference>
<dbReference type="Gene3D" id="1.20.120.1240">
    <property type="entry name" value="Dynamin, middle domain"/>
    <property type="match status" value="1"/>
</dbReference>
<dbReference type="GO" id="GO:0005634">
    <property type="term" value="C:nucleus"/>
    <property type="evidence" value="ECO:0007669"/>
    <property type="project" value="TreeGrafter"/>
</dbReference>
<dbReference type="GO" id="GO:0005525">
    <property type="term" value="F:GTP binding"/>
    <property type="evidence" value="ECO:0007669"/>
    <property type="project" value="UniProtKB-KW"/>
</dbReference>
<reference evidence="6" key="3">
    <citation type="submission" date="2020-05" db="EMBL/GenBank/DDBJ databases">
        <title>Electrophorus electricus (electric eel) genome, fEleEle1, primary haplotype.</title>
        <authorList>
            <person name="Myers G."/>
            <person name="Meyer A."/>
            <person name="Fedrigo O."/>
            <person name="Formenti G."/>
            <person name="Rhie A."/>
            <person name="Tracey A."/>
            <person name="Sims Y."/>
            <person name="Jarvis E.D."/>
        </authorList>
    </citation>
    <scope>NUCLEOTIDE SEQUENCE [LARGE SCALE GENOMIC DNA]</scope>
</reference>
<organism evidence="6 7">
    <name type="scientific">Electrophorus electricus</name>
    <name type="common">Electric eel</name>
    <name type="synonym">Gymnotus electricus</name>
    <dbReference type="NCBI Taxonomy" id="8005"/>
    <lineage>
        <taxon>Eukaryota</taxon>
        <taxon>Metazoa</taxon>
        <taxon>Chordata</taxon>
        <taxon>Craniata</taxon>
        <taxon>Vertebrata</taxon>
        <taxon>Euteleostomi</taxon>
        <taxon>Actinopterygii</taxon>
        <taxon>Neopterygii</taxon>
        <taxon>Teleostei</taxon>
        <taxon>Ostariophysi</taxon>
        <taxon>Gymnotiformes</taxon>
        <taxon>Gymnotoidei</taxon>
        <taxon>Gymnotidae</taxon>
        <taxon>Electrophorus</taxon>
    </lineage>
</organism>
<dbReference type="AlphaFoldDB" id="A0A4W4FKC2"/>
<evidence type="ECO:0000313" key="6">
    <source>
        <dbReference type="Ensembl" id="ENSEEEP00000024498.2"/>
    </source>
</evidence>
<dbReference type="PANTHER" id="PTHR11566:SF225">
    <property type="entry name" value="INTERFERON-INDUCED GTP-BINDING PROTEIN MX-RELATED"/>
    <property type="match status" value="1"/>
</dbReference>
<dbReference type="Proteomes" id="UP000314983">
    <property type="component" value="Chromosome 16"/>
</dbReference>
<dbReference type="GO" id="GO:0005737">
    <property type="term" value="C:cytoplasm"/>
    <property type="evidence" value="ECO:0007669"/>
    <property type="project" value="UniProtKB-SubCell"/>
</dbReference>
<comment type="subcellular location">
    <subcellularLocation>
        <location evidence="1">Cytoplasm</location>
    </subcellularLocation>
</comment>
<dbReference type="GO" id="GO:0008017">
    <property type="term" value="F:microtubule binding"/>
    <property type="evidence" value="ECO:0007669"/>
    <property type="project" value="TreeGrafter"/>
</dbReference>
<evidence type="ECO:0000256" key="3">
    <source>
        <dbReference type="ARBA" id="ARBA00022741"/>
    </source>
</evidence>
<protein>
    <recommendedName>
        <fullName evidence="5">Dynamin GTPase domain-containing protein</fullName>
    </recommendedName>
</protein>
<evidence type="ECO:0000313" key="7">
    <source>
        <dbReference type="Proteomes" id="UP000314983"/>
    </source>
</evidence>
<dbReference type="SUPFAM" id="SSF52540">
    <property type="entry name" value="P-loop containing nucleoside triphosphate hydrolases"/>
    <property type="match status" value="1"/>
</dbReference>
<dbReference type="GO" id="GO:0051607">
    <property type="term" value="P:defense response to virus"/>
    <property type="evidence" value="ECO:0007669"/>
    <property type="project" value="TreeGrafter"/>
</dbReference>
<keyword evidence="7" id="KW-1185">Reference proteome</keyword>
<dbReference type="SMART" id="SM00053">
    <property type="entry name" value="DYNc"/>
    <property type="match status" value="1"/>
</dbReference>
<gene>
    <name evidence="6" type="primary">GUCY1B1</name>
</gene>
<evidence type="ECO:0000259" key="5">
    <source>
        <dbReference type="SMART" id="SM00053"/>
    </source>
</evidence>
<dbReference type="GO" id="GO:0031623">
    <property type="term" value="P:receptor internalization"/>
    <property type="evidence" value="ECO:0007669"/>
    <property type="project" value="TreeGrafter"/>
</dbReference>
<dbReference type="GeneTree" id="ENSGT00940000164201"/>
<dbReference type="InterPro" id="IPR000375">
    <property type="entry name" value="Dynamin_stalk"/>
</dbReference>
<dbReference type="GO" id="GO:0098793">
    <property type="term" value="C:presynapse"/>
    <property type="evidence" value="ECO:0007669"/>
    <property type="project" value="GOC"/>
</dbReference>
<dbReference type="GO" id="GO:0005886">
    <property type="term" value="C:plasma membrane"/>
    <property type="evidence" value="ECO:0007669"/>
    <property type="project" value="TreeGrafter"/>
</dbReference>
<dbReference type="PANTHER" id="PTHR11566">
    <property type="entry name" value="DYNAMIN"/>
    <property type="match status" value="1"/>
</dbReference>
<dbReference type="InterPro" id="IPR045063">
    <property type="entry name" value="Dynamin_N"/>
</dbReference>
<dbReference type="InterPro" id="IPR022812">
    <property type="entry name" value="Dynamin"/>
</dbReference>
<accession>A0A4W4FKC2</accession>
<dbReference type="InterPro" id="IPR027417">
    <property type="entry name" value="P-loop_NTPase"/>
</dbReference>
<reference evidence="6" key="5">
    <citation type="submission" date="2025-09" db="UniProtKB">
        <authorList>
            <consortium name="Ensembl"/>
        </authorList>
    </citation>
    <scope>IDENTIFICATION</scope>
</reference>
<dbReference type="GO" id="GO:0005874">
    <property type="term" value="C:microtubule"/>
    <property type="evidence" value="ECO:0007669"/>
    <property type="project" value="TreeGrafter"/>
</dbReference>
<keyword evidence="2" id="KW-0963">Cytoplasm</keyword>
<dbReference type="Pfam" id="PF01031">
    <property type="entry name" value="Dynamin_M"/>
    <property type="match status" value="2"/>
</dbReference>
<sequence length="381" mass="43681">GANRKAVKGEERLPTNIRLNIFITAQNMLAGEEVGICDDLITLEIMAPDVCDLTLIDLPGIARVLVKETINLVVIACNVDISTTEALRMPQDVDPGGKSTLGKPNLIDKGTEKNILDIARNDVIPLRKGYIVVKCHGQKQINKGMSVVDSMKEERDFFNCHKYILTSGLFLFQILTQFNNQIDYLAIGELVTEGNLFIHLRSKFKDWKDELDVRKPSCEVTVNIQRRELPGFYNYSTFEIVVQKFLTELKNTTIEILTDTSSTFLKIIHCIFLLITPNIIENIQSKQEAKVKEKSYEQFEMEHLVYTQDDLYHKALAMAADRQQILEDTDVIFYSKKTNPEKFSSYYEILREEPDISRHRIDIQNSVDRLTSAQEKLHNFL</sequence>
<evidence type="ECO:0000256" key="1">
    <source>
        <dbReference type="ARBA" id="ARBA00004496"/>
    </source>
</evidence>
<reference evidence="7" key="1">
    <citation type="journal article" date="2014" name="Science">
        <title>Nonhuman genetics. Genomic basis for the convergent evolution of electric organs.</title>
        <authorList>
            <person name="Gallant J.R."/>
            <person name="Traeger L.L."/>
            <person name="Volkening J.D."/>
            <person name="Moffett H."/>
            <person name="Chen P.H."/>
            <person name="Novina C.D."/>
            <person name="Phillips G.N.Jr."/>
            <person name="Anand R."/>
            <person name="Wells G.B."/>
            <person name="Pinch M."/>
            <person name="Guth R."/>
            <person name="Unguez G.A."/>
            <person name="Albert J.S."/>
            <person name="Zakon H.H."/>
            <person name="Samanta M.P."/>
            <person name="Sussman M.R."/>
        </authorList>
    </citation>
    <scope>NUCLEOTIDE SEQUENCE [LARGE SCALE GENOMIC DNA]</scope>
</reference>
<name>A0A4W4FKC2_ELEEL</name>